<evidence type="ECO:0000313" key="1">
    <source>
        <dbReference type="EMBL" id="MBX02741.1"/>
    </source>
</evidence>
<reference evidence="1" key="1">
    <citation type="submission" date="2018-02" db="EMBL/GenBank/DDBJ databases">
        <title>Rhizophora mucronata_Transcriptome.</title>
        <authorList>
            <person name="Meera S.P."/>
            <person name="Sreeshan A."/>
            <person name="Augustine A."/>
        </authorList>
    </citation>
    <scope>NUCLEOTIDE SEQUENCE</scope>
    <source>
        <tissue evidence="1">Leaf</tissue>
    </source>
</reference>
<name>A0A2P2KAJ4_RHIMU</name>
<proteinExistence type="predicted"/>
<protein>
    <submittedName>
        <fullName evidence="1">Uncharacterized protein</fullName>
    </submittedName>
</protein>
<dbReference type="AlphaFoldDB" id="A0A2P2KAJ4"/>
<accession>A0A2P2KAJ4</accession>
<organism evidence="1">
    <name type="scientific">Rhizophora mucronata</name>
    <name type="common">Asiatic mangrove</name>
    <dbReference type="NCBI Taxonomy" id="61149"/>
    <lineage>
        <taxon>Eukaryota</taxon>
        <taxon>Viridiplantae</taxon>
        <taxon>Streptophyta</taxon>
        <taxon>Embryophyta</taxon>
        <taxon>Tracheophyta</taxon>
        <taxon>Spermatophyta</taxon>
        <taxon>Magnoliopsida</taxon>
        <taxon>eudicotyledons</taxon>
        <taxon>Gunneridae</taxon>
        <taxon>Pentapetalae</taxon>
        <taxon>rosids</taxon>
        <taxon>fabids</taxon>
        <taxon>Malpighiales</taxon>
        <taxon>Rhizophoraceae</taxon>
        <taxon>Rhizophora</taxon>
    </lineage>
</organism>
<dbReference type="EMBL" id="GGEC01022257">
    <property type="protein sequence ID" value="MBX02741.1"/>
    <property type="molecule type" value="Transcribed_RNA"/>
</dbReference>
<sequence length="129" mass="14224">MGVPIIFDLVIGSTREPAGDERPSVAKQGMHSDYKIILISSDVPSLDVRPQIVHPSQSTALSTSEQTCFFRQGPPMAFTVSLNILGKQCVFSRSPWPPMQTNLRATRSSPHLPSMYTNLSLPHSLSKKF</sequence>